<gene>
    <name evidence="1" type="ORF">Cha6605_1316</name>
</gene>
<dbReference type="eggNOG" id="COG3803">
    <property type="taxonomic scope" value="Bacteria"/>
</dbReference>
<accession>K9UCE6</accession>
<evidence type="ECO:0008006" key="3">
    <source>
        <dbReference type="Google" id="ProtNLM"/>
    </source>
</evidence>
<dbReference type="Proteomes" id="UP000010366">
    <property type="component" value="Chromosome"/>
</dbReference>
<dbReference type="KEGG" id="cmp:Cha6605_1316"/>
<dbReference type="AlphaFoldDB" id="K9UCE6"/>
<keyword evidence="2" id="KW-1185">Reference proteome</keyword>
<dbReference type="InterPro" id="IPR010323">
    <property type="entry name" value="DUF924"/>
</dbReference>
<dbReference type="OrthoDB" id="7593450at2"/>
<dbReference type="Pfam" id="PF06041">
    <property type="entry name" value="DUF924"/>
    <property type="match status" value="1"/>
</dbReference>
<dbReference type="PATRIC" id="fig|1173020.3.peg.1535"/>
<protein>
    <recommendedName>
        <fullName evidence="3">DUF924 domain-containing protein</fullName>
    </recommendedName>
</protein>
<dbReference type="Gene3D" id="1.20.58.320">
    <property type="entry name" value="TPR-like"/>
    <property type="match status" value="1"/>
</dbReference>
<evidence type="ECO:0000313" key="1">
    <source>
        <dbReference type="EMBL" id="AFY92510.1"/>
    </source>
</evidence>
<reference evidence="1 2" key="1">
    <citation type="submission" date="2012-05" db="EMBL/GenBank/DDBJ databases">
        <title>Finished chromosome of genome of Chamaesiphon sp. PCC 6605.</title>
        <authorList>
            <consortium name="US DOE Joint Genome Institute"/>
            <person name="Gugger M."/>
            <person name="Coursin T."/>
            <person name="Rippka R."/>
            <person name="Tandeau De Marsac N."/>
            <person name="Huntemann M."/>
            <person name="Wei C.-L."/>
            <person name="Han J."/>
            <person name="Detter J.C."/>
            <person name="Han C."/>
            <person name="Tapia R."/>
            <person name="Chen A."/>
            <person name="Kyrpides N."/>
            <person name="Mavromatis K."/>
            <person name="Markowitz V."/>
            <person name="Szeto E."/>
            <person name="Ivanova N."/>
            <person name="Pagani I."/>
            <person name="Pati A."/>
            <person name="Goodwin L."/>
            <person name="Nordberg H.P."/>
            <person name="Cantor M.N."/>
            <person name="Hua S.X."/>
            <person name="Woyke T."/>
            <person name="Kerfeld C.A."/>
        </authorList>
    </citation>
    <scope>NUCLEOTIDE SEQUENCE [LARGE SCALE GENOMIC DNA]</scope>
    <source>
        <strain evidence="2">ATCC 27169 / PCC 6605</strain>
    </source>
</reference>
<dbReference type="SUPFAM" id="SSF48452">
    <property type="entry name" value="TPR-like"/>
    <property type="match status" value="1"/>
</dbReference>
<organism evidence="1 2">
    <name type="scientific">Chamaesiphon minutus (strain ATCC 27169 / PCC 6605)</name>
    <dbReference type="NCBI Taxonomy" id="1173020"/>
    <lineage>
        <taxon>Bacteria</taxon>
        <taxon>Bacillati</taxon>
        <taxon>Cyanobacteriota</taxon>
        <taxon>Cyanophyceae</taxon>
        <taxon>Gomontiellales</taxon>
        <taxon>Chamaesiphonaceae</taxon>
        <taxon>Chamaesiphon</taxon>
    </lineage>
</organism>
<dbReference type="HOGENOM" id="CLU_065010_2_0_3"/>
<sequence>MSRVDEILDFWFGTPDALNNGEQYGKPRAMWFKSDPLIDREIKDRFEEVYHFAAAGLLDGWQDAPYSCLALIITLDQFPRNIFRGTPTAFATDNLALSIAKHAIETELDRELLPVQRWFMYLPFEHSEQLEDQLESIKLFETLASDPDSQIAIDSARTHYELIKTFGRFPHRNQILGRVSTPAELAFLDRPDTFHG</sequence>
<name>K9UCE6_CHAP6</name>
<dbReference type="Gene3D" id="1.25.40.10">
    <property type="entry name" value="Tetratricopeptide repeat domain"/>
    <property type="match status" value="1"/>
</dbReference>
<proteinExistence type="predicted"/>
<dbReference type="RefSeq" id="WP_015158694.1">
    <property type="nucleotide sequence ID" value="NC_019697.1"/>
</dbReference>
<evidence type="ECO:0000313" key="2">
    <source>
        <dbReference type="Proteomes" id="UP000010366"/>
    </source>
</evidence>
<dbReference type="EMBL" id="CP003600">
    <property type="protein sequence ID" value="AFY92510.1"/>
    <property type="molecule type" value="Genomic_DNA"/>
</dbReference>
<dbReference type="InterPro" id="IPR011990">
    <property type="entry name" value="TPR-like_helical_dom_sf"/>
</dbReference>
<dbReference type="STRING" id="1173020.Cha6605_1316"/>